<protein>
    <submittedName>
        <fullName evidence="5">Glycosyltransferase family 61 protein</fullName>
    </submittedName>
</protein>
<evidence type="ECO:0000313" key="5">
    <source>
        <dbReference type="EMBL" id="MBJ7542508.1"/>
    </source>
</evidence>
<keyword evidence="3" id="KW-0325">Glycoprotein</keyword>
<name>A0A8I1G8I0_9HYPH</name>
<dbReference type="GO" id="GO:0016757">
    <property type="term" value="F:glycosyltransferase activity"/>
    <property type="evidence" value="ECO:0007669"/>
    <property type="project" value="UniProtKB-KW"/>
</dbReference>
<sequence length="404" mass="44982">MVSLQYKGRIHRGKFTARSLRYILSDQAARLFPPLQRRWLLPVDSQPIWDVASGDVALPSVHVDATLPDVHRTLRLVPPTPLQLTDHIYTIEDVVVTGWAGAMMKDSLLLTVRPQHNWVSGLRARPHRLRTLSAERPWFNLMTPVPARGHIFHWLCNYILPLLSFLESGRAGETPGLLVNADPSPFQERTVAYLKERYGIDAIETLGPDEAATVPRLLADVPVPHNPRGLQSPLGLARLDDLGRFVAGGAERPDDPKRLYISRNDARLRRVLNEHELMPILRSFGFERVVLGKLPIERQVALFRNAEAVVAPHGAGLAHIAWAKPGTKVREFFPDLDARGCRVKNATYNFWLISQLVGHDYGVYLAGPIETKADGFRIDEALFRDVLANATAVPASAPVGAPQS</sequence>
<evidence type="ECO:0000256" key="2">
    <source>
        <dbReference type="ARBA" id="ARBA00022679"/>
    </source>
</evidence>
<organism evidence="5 6">
    <name type="scientific">Rhodomicrobium udaipurense</name>
    <dbReference type="NCBI Taxonomy" id="1202716"/>
    <lineage>
        <taxon>Bacteria</taxon>
        <taxon>Pseudomonadati</taxon>
        <taxon>Pseudomonadota</taxon>
        <taxon>Alphaproteobacteria</taxon>
        <taxon>Hyphomicrobiales</taxon>
        <taxon>Hyphomicrobiaceae</taxon>
        <taxon>Rhodomicrobium</taxon>
    </lineage>
</organism>
<evidence type="ECO:0000256" key="1">
    <source>
        <dbReference type="ARBA" id="ARBA00022676"/>
    </source>
</evidence>
<reference evidence="5 6" key="1">
    <citation type="submission" date="2020-12" db="EMBL/GenBank/DDBJ databases">
        <title>Revised draft genomes of Rhodomicrobium vannielii ATCC 17100 and Rhodomicrobium udaipurense JA643.</title>
        <authorList>
            <person name="Conners E.M."/>
            <person name="Davenport E.J."/>
            <person name="Bose A."/>
        </authorList>
    </citation>
    <scope>NUCLEOTIDE SEQUENCE [LARGE SCALE GENOMIC DNA]</scope>
    <source>
        <strain evidence="5 6">JA643</strain>
    </source>
</reference>
<evidence type="ECO:0000259" key="4">
    <source>
        <dbReference type="Pfam" id="PF04577"/>
    </source>
</evidence>
<proteinExistence type="predicted"/>
<dbReference type="EMBL" id="JAEMUK010000006">
    <property type="protein sequence ID" value="MBJ7542508.1"/>
    <property type="molecule type" value="Genomic_DNA"/>
</dbReference>
<keyword evidence="1" id="KW-0328">Glycosyltransferase</keyword>
<dbReference type="PANTHER" id="PTHR20961">
    <property type="entry name" value="GLYCOSYLTRANSFERASE"/>
    <property type="match status" value="1"/>
</dbReference>
<dbReference type="AlphaFoldDB" id="A0A8I1G8I0"/>
<evidence type="ECO:0000313" key="6">
    <source>
        <dbReference type="Proteomes" id="UP000623250"/>
    </source>
</evidence>
<dbReference type="Proteomes" id="UP000623250">
    <property type="component" value="Unassembled WGS sequence"/>
</dbReference>
<accession>A0A8I1G8I0</accession>
<dbReference type="InterPro" id="IPR007657">
    <property type="entry name" value="Glycosyltransferase_61"/>
</dbReference>
<dbReference type="RefSeq" id="WP_037239582.1">
    <property type="nucleotide sequence ID" value="NZ_JAEMUK010000006.1"/>
</dbReference>
<keyword evidence="2 5" id="KW-0808">Transferase</keyword>
<dbReference type="InterPro" id="IPR049625">
    <property type="entry name" value="Glyco_transf_61_cat"/>
</dbReference>
<feature type="domain" description="Glycosyltransferase 61 catalytic" evidence="4">
    <location>
        <begin position="152"/>
        <end position="329"/>
    </location>
</feature>
<gene>
    <name evidence="5" type="ORF">JDN41_02940</name>
</gene>
<keyword evidence="6" id="KW-1185">Reference proteome</keyword>
<evidence type="ECO:0000256" key="3">
    <source>
        <dbReference type="ARBA" id="ARBA00023180"/>
    </source>
</evidence>
<comment type="caution">
    <text evidence="5">The sequence shown here is derived from an EMBL/GenBank/DDBJ whole genome shotgun (WGS) entry which is preliminary data.</text>
</comment>
<dbReference type="Pfam" id="PF04577">
    <property type="entry name" value="Glyco_transf_61"/>
    <property type="match status" value="1"/>
</dbReference>